<proteinExistence type="predicted"/>
<dbReference type="AlphaFoldDB" id="R7Z470"/>
<evidence type="ECO:0000313" key="3">
    <source>
        <dbReference type="EMBL" id="EON68711.1"/>
    </source>
</evidence>
<accession>R7Z470</accession>
<keyword evidence="4" id="KW-1185">Reference proteome</keyword>
<dbReference type="Proteomes" id="UP000016924">
    <property type="component" value="Unassembled WGS sequence"/>
</dbReference>
<dbReference type="OrthoDB" id="10667786at2759"/>
<organism evidence="3 4">
    <name type="scientific">Coniosporium apollinis (strain CBS 100218)</name>
    <name type="common">Rock-inhabiting black yeast</name>
    <dbReference type="NCBI Taxonomy" id="1168221"/>
    <lineage>
        <taxon>Eukaryota</taxon>
        <taxon>Fungi</taxon>
        <taxon>Dikarya</taxon>
        <taxon>Ascomycota</taxon>
        <taxon>Pezizomycotina</taxon>
        <taxon>Dothideomycetes</taxon>
        <taxon>Dothideomycetes incertae sedis</taxon>
        <taxon>Coniosporium</taxon>
    </lineage>
</organism>
<gene>
    <name evidence="3" type="ORF">W97_07969</name>
</gene>
<feature type="coiled-coil region" evidence="1">
    <location>
        <begin position="137"/>
        <end position="197"/>
    </location>
</feature>
<evidence type="ECO:0000256" key="2">
    <source>
        <dbReference type="SAM" id="MobiDB-lite"/>
    </source>
</evidence>
<evidence type="ECO:0000256" key="1">
    <source>
        <dbReference type="SAM" id="Coils"/>
    </source>
</evidence>
<reference evidence="4" key="1">
    <citation type="submission" date="2012-06" db="EMBL/GenBank/DDBJ databases">
        <title>The genome sequence of Coniosporium apollinis CBS 100218.</title>
        <authorList>
            <consortium name="The Broad Institute Genome Sequencing Platform"/>
            <person name="Cuomo C."/>
            <person name="Gorbushina A."/>
            <person name="Noack S."/>
            <person name="Walker B."/>
            <person name="Young S.K."/>
            <person name="Zeng Q."/>
            <person name="Gargeya S."/>
            <person name="Fitzgerald M."/>
            <person name="Haas B."/>
            <person name="Abouelleil A."/>
            <person name="Alvarado L."/>
            <person name="Arachchi H.M."/>
            <person name="Berlin A.M."/>
            <person name="Chapman S.B."/>
            <person name="Goldberg J."/>
            <person name="Griggs A."/>
            <person name="Gujja S."/>
            <person name="Hansen M."/>
            <person name="Howarth C."/>
            <person name="Imamovic A."/>
            <person name="Larimer J."/>
            <person name="McCowan C."/>
            <person name="Montmayeur A."/>
            <person name="Murphy C."/>
            <person name="Neiman D."/>
            <person name="Pearson M."/>
            <person name="Priest M."/>
            <person name="Roberts A."/>
            <person name="Saif S."/>
            <person name="Shea T."/>
            <person name="Sisk P."/>
            <person name="Sykes S."/>
            <person name="Wortman J."/>
            <person name="Nusbaum C."/>
            <person name="Birren B."/>
        </authorList>
    </citation>
    <scope>NUCLEOTIDE SEQUENCE [LARGE SCALE GENOMIC DNA]</scope>
    <source>
        <strain evidence="4">CBS 100218</strain>
    </source>
</reference>
<protein>
    <submittedName>
        <fullName evidence="3">Uncharacterized protein</fullName>
    </submittedName>
</protein>
<dbReference type="HOGENOM" id="CLU_1085919_0_0_1"/>
<dbReference type="RefSeq" id="XP_007784028.1">
    <property type="nucleotide sequence ID" value="XM_007785838.1"/>
</dbReference>
<dbReference type="GeneID" id="19905280"/>
<name>R7Z470_CONA1</name>
<feature type="compositionally biased region" description="Low complexity" evidence="2">
    <location>
        <begin position="88"/>
        <end position="110"/>
    </location>
</feature>
<feature type="region of interest" description="Disordered" evidence="2">
    <location>
        <begin position="58"/>
        <end position="116"/>
    </location>
</feature>
<sequence length="256" mass="28413">MSLTPTEALEHSQRVWGAIGPDCLPWIKSINGIATFVLRSVLSFRQLPNRVREAIQDVRNWTASRQPSEKPGSPPQPTETEKNQHETSSSAPASPAYDADSDDAGSAPMPGFEDRDRIDTQSTHQNVEGEVDALIGSEDLKRMGKEMEEEEAAAKRRPEVLKSFRKRARVPPFVERLLQCIERIEEMETERQTLKHEADIVMGCRATHAPQDAVMIERGCAGQELKLDADFDGELDETPHANCGGLEIVNGRNSKG</sequence>
<keyword evidence="1" id="KW-0175">Coiled coil</keyword>
<dbReference type="EMBL" id="JH767600">
    <property type="protein sequence ID" value="EON68711.1"/>
    <property type="molecule type" value="Genomic_DNA"/>
</dbReference>
<evidence type="ECO:0000313" key="4">
    <source>
        <dbReference type="Proteomes" id="UP000016924"/>
    </source>
</evidence>